<organism evidence="2 3">
    <name type="scientific">Streblomastix strix</name>
    <dbReference type="NCBI Taxonomy" id="222440"/>
    <lineage>
        <taxon>Eukaryota</taxon>
        <taxon>Metamonada</taxon>
        <taxon>Preaxostyla</taxon>
        <taxon>Oxymonadida</taxon>
        <taxon>Streblomastigidae</taxon>
        <taxon>Streblomastix</taxon>
    </lineage>
</organism>
<evidence type="ECO:0000313" key="2">
    <source>
        <dbReference type="EMBL" id="KAA6310878.1"/>
    </source>
</evidence>
<comment type="caution">
    <text evidence="2">The sequence shown here is derived from an EMBL/GenBank/DDBJ whole genome shotgun (WGS) entry which is preliminary data.</text>
</comment>
<feature type="non-terminal residue" evidence="2">
    <location>
        <position position="95"/>
    </location>
</feature>
<dbReference type="Proteomes" id="UP000324800">
    <property type="component" value="Unassembled WGS sequence"/>
</dbReference>
<gene>
    <name evidence="2" type="ORF">EZS28_056228</name>
</gene>
<evidence type="ECO:0000256" key="1">
    <source>
        <dbReference type="SAM" id="MobiDB-lite"/>
    </source>
</evidence>
<dbReference type="AlphaFoldDB" id="A0A5J4PPV0"/>
<proteinExistence type="predicted"/>
<sequence>MSVAPPNKDNYISPPPANKTDISSLPDFINDVAVRLPLIEPLQIDDTNSLLTAPNVIQSSSVGSGYGQSSVVFRKIPQISYTSPSFFTQFESSTV</sequence>
<reference evidence="2 3" key="1">
    <citation type="submission" date="2019-03" db="EMBL/GenBank/DDBJ databases">
        <title>Single cell metagenomics reveals metabolic interactions within the superorganism composed of flagellate Streblomastix strix and complex community of Bacteroidetes bacteria on its surface.</title>
        <authorList>
            <person name="Treitli S.C."/>
            <person name="Kolisko M."/>
            <person name="Husnik F."/>
            <person name="Keeling P."/>
            <person name="Hampl V."/>
        </authorList>
    </citation>
    <scope>NUCLEOTIDE SEQUENCE [LARGE SCALE GENOMIC DNA]</scope>
    <source>
        <strain evidence="2">ST1C</strain>
    </source>
</reference>
<name>A0A5J4PPV0_9EUKA</name>
<accession>A0A5J4PPV0</accession>
<dbReference type="EMBL" id="SNRW01049528">
    <property type="protein sequence ID" value="KAA6310878.1"/>
    <property type="molecule type" value="Genomic_DNA"/>
</dbReference>
<feature type="region of interest" description="Disordered" evidence="1">
    <location>
        <begin position="1"/>
        <end position="20"/>
    </location>
</feature>
<protein>
    <submittedName>
        <fullName evidence="2">Uncharacterized protein</fullName>
    </submittedName>
</protein>
<evidence type="ECO:0000313" key="3">
    <source>
        <dbReference type="Proteomes" id="UP000324800"/>
    </source>
</evidence>